<name>A0AAW5ZQB5_RALSL</name>
<accession>A0AAW5ZQB5</accession>
<evidence type="ECO:0000313" key="2">
    <source>
        <dbReference type="EMBL" id="MDB0572216.1"/>
    </source>
</evidence>
<dbReference type="InterPro" id="IPR022273">
    <property type="entry name" value="PRTRC_protein-E"/>
</dbReference>
<dbReference type="AlphaFoldDB" id="A0AAW5ZQB5"/>
<feature type="region of interest" description="Disordered" evidence="1">
    <location>
        <begin position="80"/>
        <end position="200"/>
    </location>
</feature>
<feature type="compositionally biased region" description="Basic and acidic residues" evidence="1">
    <location>
        <begin position="190"/>
        <end position="200"/>
    </location>
</feature>
<sequence>MFAALHTLAQAAPLLVSITAEGDALRVTTSCTSSKGGGLLPMVLVGTPEELDRDFATAVQIYEPSALSILQQAQAAATANSTSGKSKAIANEPAKTSSKGAGATDAPAKRGPGRPPKNGSATAAKTDAPSSADSQSDDGNEDAGAPEIDPRQMSLVTPDPEPAGTAAESPEQAETSAPPTDATPPAASADPRDTGLDLPI</sequence>
<reference evidence="2" key="1">
    <citation type="submission" date="2021-09" db="EMBL/GenBank/DDBJ databases">
        <title>Genomic analysis of Ralstonia spp.</title>
        <authorList>
            <person name="Aburjaile F."/>
            <person name="Ariute J.C."/>
            <person name="Pais A.K.L."/>
            <person name="Albuquerque G.M.R."/>
            <person name="Silva A.M.F."/>
            <person name="Brenig B."/>
            <person name="Azevedo V."/>
            <person name="Matiuzzi M."/>
            <person name="Ramos R."/>
            <person name="Goes-Neto A."/>
            <person name="Soares S."/>
            <person name="Iseppon A.M.B."/>
            <person name="Souza E."/>
            <person name="Gama M."/>
        </authorList>
    </citation>
    <scope>NUCLEOTIDE SEQUENCE</scope>
    <source>
        <strain evidence="2">CCRMRs91</strain>
    </source>
</reference>
<dbReference type="Proteomes" id="UP001144050">
    <property type="component" value="Unassembled WGS sequence"/>
</dbReference>
<feature type="compositionally biased region" description="Low complexity" evidence="1">
    <location>
        <begin position="175"/>
        <end position="189"/>
    </location>
</feature>
<organism evidence="2 3">
    <name type="scientific">Ralstonia solanacearum</name>
    <name type="common">Pseudomonas solanacearum</name>
    <dbReference type="NCBI Taxonomy" id="305"/>
    <lineage>
        <taxon>Bacteria</taxon>
        <taxon>Pseudomonadati</taxon>
        <taxon>Pseudomonadota</taxon>
        <taxon>Betaproteobacteria</taxon>
        <taxon>Burkholderiales</taxon>
        <taxon>Burkholderiaceae</taxon>
        <taxon>Ralstonia</taxon>
        <taxon>Ralstonia solanacearum species complex</taxon>
    </lineage>
</organism>
<dbReference type="EMBL" id="JAIVFG010000026">
    <property type="protein sequence ID" value="MDB0572216.1"/>
    <property type="molecule type" value="Genomic_DNA"/>
</dbReference>
<dbReference type="NCBIfam" id="TIGR03741">
    <property type="entry name" value="PRTRC_E"/>
    <property type="match status" value="1"/>
</dbReference>
<evidence type="ECO:0000256" key="1">
    <source>
        <dbReference type="SAM" id="MobiDB-lite"/>
    </source>
</evidence>
<evidence type="ECO:0000313" key="3">
    <source>
        <dbReference type="Proteomes" id="UP001144050"/>
    </source>
</evidence>
<proteinExistence type="predicted"/>
<comment type="caution">
    <text evidence="2">The sequence shown here is derived from an EMBL/GenBank/DDBJ whole genome shotgun (WGS) entry which is preliminary data.</text>
</comment>
<protein>
    <submittedName>
        <fullName evidence="2">PRTRC system protein E</fullName>
    </submittedName>
</protein>
<dbReference type="RefSeq" id="WP_271656820.1">
    <property type="nucleotide sequence ID" value="NZ_JAIVFG010000026.1"/>
</dbReference>
<gene>
    <name evidence="2" type="ORF">LBW59_15755</name>
</gene>